<dbReference type="InterPro" id="IPR029150">
    <property type="entry name" value="dCache_3"/>
</dbReference>
<feature type="domain" description="PAC" evidence="11">
    <location>
        <begin position="560"/>
        <end position="612"/>
    </location>
</feature>
<dbReference type="PROSITE" id="PS50113">
    <property type="entry name" value="PAC"/>
    <property type="match status" value="5"/>
</dbReference>
<keyword evidence="9" id="KW-0472">Membrane</keyword>
<evidence type="ECO:0000256" key="4">
    <source>
        <dbReference type="ARBA" id="ARBA00022741"/>
    </source>
</evidence>
<dbReference type="Pfam" id="PF14827">
    <property type="entry name" value="dCache_3"/>
    <property type="match status" value="1"/>
</dbReference>
<keyword evidence="6" id="KW-0067">ATP-binding</keyword>
<evidence type="ECO:0000256" key="7">
    <source>
        <dbReference type="ARBA" id="ARBA00023012"/>
    </source>
</evidence>
<dbReference type="SMART" id="SM00091">
    <property type="entry name" value="PAS"/>
    <property type="match status" value="4"/>
</dbReference>
<evidence type="ECO:0000313" key="13">
    <source>
        <dbReference type="EMBL" id="QAR32039.1"/>
    </source>
</evidence>
<dbReference type="AlphaFoldDB" id="A0A3R5XVC5"/>
<dbReference type="InterPro" id="IPR000014">
    <property type="entry name" value="PAS"/>
</dbReference>
<feature type="coiled-coil region" evidence="8">
    <location>
        <begin position="731"/>
        <end position="758"/>
    </location>
</feature>
<keyword evidence="14" id="KW-1185">Reference proteome</keyword>
<comment type="subcellular location">
    <subcellularLocation>
        <location evidence="1">Membrane</location>
    </subcellularLocation>
</comment>
<keyword evidence="8" id="KW-0175">Coiled coil</keyword>
<dbReference type="PROSITE" id="PS50112">
    <property type="entry name" value="PAS"/>
    <property type="match status" value="3"/>
</dbReference>
<evidence type="ECO:0000256" key="8">
    <source>
        <dbReference type="SAM" id="Coils"/>
    </source>
</evidence>
<dbReference type="SMART" id="SM00086">
    <property type="entry name" value="PAC"/>
    <property type="match status" value="5"/>
</dbReference>
<dbReference type="GO" id="GO:0005524">
    <property type="term" value="F:ATP binding"/>
    <property type="evidence" value="ECO:0007669"/>
    <property type="project" value="UniProtKB-KW"/>
</dbReference>
<evidence type="ECO:0000256" key="2">
    <source>
        <dbReference type="ARBA" id="ARBA00022553"/>
    </source>
</evidence>
<dbReference type="RefSeq" id="WP_128465326.1">
    <property type="nucleotide sequence ID" value="NZ_CP035108.1"/>
</dbReference>
<feature type="domain" description="GGDEF" evidence="12">
    <location>
        <begin position="1031"/>
        <end position="1160"/>
    </location>
</feature>
<dbReference type="SUPFAM" id="SSF55785">
    <property type="entry name" value="PYP-like sensor domain (PAS domain)"/>
    <property type="match status" value="5"/>
</dbReference>
<evidence type="ECO:0000259" key="10">
    <source>
        <dbReference type="PROSITE" id="PS50112"/>
    </source>
</evidence>
<dbReference type="OrthoDB" id="9812260at2"/>
<evidence type="ECO:0000256" key="5">
    <source>
        <dbReference type="ARBA" id="ARBA00022777"/>
    </source>
</evidence>
<dbReference type="FunFam" id="3.30.70.270:FF:000001">
    <property type="entry name" value="Diguanylate cyclase domain protein"/>
    <property type="match status" value="1"/>
</dbReference>
<dbReference type="InterPro" id="IPR000160">
    <property type="entry name" value="GGDEF_dom"/>
</dbReference>
<dbReference type="SMART" id="SM00267">
    <property type="entry name" value="GGDEF"/>
    <property type="match status" value="1"/>
</dbReference>
<dbReference type="PANTHER" id="PTHR44757">
    <property type="entry name" value="DIGUANYLATE CYCLASE DGCP"/>
    <property type="match status" value="1"/>
</dbReference>
<feature type="transmembrane region" description="Helical" evidence="9">
    <location>
        <begin position="318"/>
        <end position="335"/>
    </location>
</feature>
<dbReference type="GO" id="GO:0006355">
    <property type="term" value="P:regulation of DNA-templated transcription"/>
    <property type="evidence" value="ECO:0007669"/>
    <property type="project" value="InterPro"/>
</dbReference>
<dbReference type="CDD" id="cd00130">
    <property type="entry name" value="PAS"/>
    <property type="match status" value="3"/>
</dbReference>
<evidence type="ECO:0000256" key="9">
    <source>
        <dbReference type="SAM" id="Phobius"/>
    </source>
</evidence>
<dbReference type="KEGG" id="gtl:EP073_01065"/>
<dbReference type="InterPro" id="IPR035965">
    <property type="entry name" value="PAS-like_dom_sf"/>
</dbReference>
<dbReference type="InterPro" id="IPR043128">
    <property type="entry name" value="Rev_trsase/Diguanyl_cyclase"/>
</dbReference>
<reference evidence="13 14" key="1">
    <citation type="submission" date="2019-01" db="EMBL/GenBank/DDBJ databases">
        <title>Geovibrio thiophilus DSM 11263, complete genome.</title>
        <authorList>
            <person name="Spring S."/>
            <person name="Bunk B."/>
            <person name="Sproer C."/>
        </authorList>
    </citation>
    <scope>NUCLEOTIDE SEQUENCE [LARGE SCALE GENOMIC DNA]</scope>
    <source>
        <strain evidence="13 14">DSM 11263</strain>
    </source>
</reference>
<dbReference type="Gene3D" id="3.30.450.20">
    <property type="entry name" value="PAS domain"/>
    <property type="match status" value="6"/>
</dbReference>
<keyword evidence="5" id="KW-0418">Kinase</keyword>
<sequence>MPKRFPTGLHLLYNFGAEKSLHSAPQTGGFMVKSIRSIRKNTAILLASVLAFFALVFSSLLYFEQRSVLETKVTEADKKMVMLFENHLKRLARVYLTRLSEISDSEEFTAALAAEDREKVIRILTPKYEALKRNNPYLNIMHVHTQDSRSFVRMHMPDKYGDSLSAYRDSVSEVNSGLHPVYGFEVGAGGLYYRVIRPVIDSKGRHLGSIEVGIEPQYFYETVREFMPELIPYISVAKSSLSPTDAGAEGRIYHSGGENALLIEEYADTDKEMIESGSKIYAVCRGAVFNNFRGHEAAVLRAFYDVTDARLVIAEKTFLFFSLSVLLFILLYLIMRKGFESFLSYYSSRNTELDSLYALFDEGSTVIFRWNNTLNWDVTFCTGNVRRIFGYEPEDFCSGYVKYVSVIHKEDLGRVIGEVKSSVESGVESFIHEPYRIVSKNKGARWVFDSTKIIRDESGKALHFQGYICDITDLYTETDELKANLSRYKLAVDASGIGLWDWNLLTDEVSFSPEWKAMLGYDEKEIKGSSQSWRDLLHAADRDKVAVEVGKMLSGESERLAYEFRMKCRDGSYRWVSSFAKTIFSEDGRPLRAVGLHIDITDRKLLEIRLDDNGRFLEVLLENLPVPVFYKDRSLKYIGCNQRFLEFMGAQSKDEIIGHRDFNFLDAKQSDIQSSYDKLALEDTGRMHEYEVDLTTLRGNRRKVIIYKRAFKNSAGEPAGVIGAFADVTEMKSLQRMLMNNAEEVHRAKKDLDDAQALAKIGSWRYEIGTGRMVWSDEHYRILGLESGSVIPSFELFLEFVGKRDRDRIKEVIDGALKERKAFSEEHVLNIPGQEHRHVHMRGSVITGENGSPVALIGTLQDVTDIKNAQLALDRMNRMLSEYTEIVDKNVIVSRTDLNGRILYVSEAFCRAAELPREELIGRTHSVLSHPDMDREVYKDLWETITWGNVWKGELKNRSGKGNDYWIYATISPTYGKSGRINGYTAVSTDITVKKQMERLSVTDPLTGLYNRLRLDTVFRKELERCERYGCALSVILIDVDGFKSINDSYGHQTGDIVLREAAEVLRNNIRKTDTIGRWGGEEFLIICPETDLEGSVRLAEKLRTAVAGYEFMIVGSVTCSIGVTEYEENAGESVMMKAADQALYQAKREGRNRVVSRSVVAG</sequence>
<dbReference type="GO" id="GO:0016301">
    <property type="term" value="F:kinase activity"/>
    <property type="evidence" value="ECO:0007669"/>
    <property type="project" value="UniProtKB-KW"/>
</dbReference>
<keyword evidence="7" id="KW-0902">Two-component regulatory system</keyword>
<feature type="transmembrane region" description="Helical" evidence="9">
    <location>
        <begin position="43"/>
        <end position="63"/>
    </location>
</feature>
<accession>A0A3R5XVC5</accession>
<dbReference type="InterPro" id="IPR013656">
    <property type="entry name" value="PAS_4"/>
</dbReference>
<evidence type="ECO:0000259" key="11">
    <source>
        <dbReference type="PROSITE" id="PS50113"/>
    </source>
</evidence>
<evidence type="ECO:0000259" key="12">
    <source>
        <dbReference type="PROSITE" id="PS50887"/>
    </source>
</evidence>
<dbReference type="GO" id="GO:0016020">
    <property type="term" value="C:membrane"/>
    <property type="evidence" value="ECO:0007669"/>
    <property type="project" value="UniProtKB-SubCell"/>
</dbReference>
<protein>
    <submittedName>
        <fullName evidence="13">PAS domain S-box protein</fullName>
    </submittedName>
</protein>
<feature type="domain" description="PAC" evidence="11">
    <location>
        <begin position="951"/>
        <end position="1003"/>
    </location>
</feature>
<dbReference type="Proteomes" id="UP000287502">
    <property type="component" value="Chromosome"/>
</dbReference>
<name>A0A3R5XVC5_9BACT</name>
<dbReference type="CDD" id="cd01949">
    <property type="entry name" value="GGDEF"/>
    <property type="match status" value="1"/>
</dbReference>
<feature type="domain" description="PAS" evidence="10">
    <location>
        <begin position="897"/>
        <end position="948"/>
    </location>
</feature>
<feature type="domain" description="PAC" evidence="11">
    <location>
        <begin position="431"/>
        <end position="483"/>
    </location>
</feature>
<keyword evidence="4" id="KW-0547">Nucleotide-binding</keyword>
<dbReference type="Gene3D" id="2.10.70.100">
    <property type="match status" value="1"/>
</dbReference>
<keyword evidence="9" id="KW-1133">Transmembrane helix</keyword>
<dbReference type="InterPro" id="IPR001610">
    <property type="entry name" value="PAC"/>
</dbReference>
<feature type="domain" description="PAC" evidence="11">
    <location>
        <begin position="822"/>
        <end position="875"/>
    </location>
</feature>
<dbReference type="InterPro" id="IPR000700">
    <property type="entry name" value="PAS-assoc_C"/>
</dbReference>
<feature type="domain" description="PAS" evidence="10">
    <location>
        <begin position="352"/>
        <end position="426"/>
    </location>
</feature>
<gene>
    <name evidence="13" type="ORF">EP073_01065</name>
</gene>
<dbReference type="NCBIfam" id="TIGR00229">
    <property type="entry name" value="sensory_box"/>
    <property type="match status" value="3"/>
</dbReference>
<dbReference type="PANTHER" id="PTHR44757:SF2">
    <property type="entry name" value="BIOFILM ARCHITECTURE MAINTENANCE PROTEIN MBAA"/>
    <property type="match status" value="1"/>
</dbReference>
<dbReference type="Pfam" id="PF08448">
    <property type="entry name" value="PAS_4"/>
    <property type="match status" value="1"/>
</dbReference>
<dbReference type="InterPro" id="IPR029787">
    <property type="entry name" value="Nucleotide_cyclase"/>
</dbReference>
<organism evidence="13 14">
    <name type="scientific">Geovibrio thiophilus</name>
    <dbReference type="NCBI Taxonomy" id="139438"/>
    <lineage>
        <taxon>Bacteria</taxon>
        <taxon>Pseudomonadati</taxon>
        <taxon>Deferribacterota</taxon>
        <taxon>Deferribacteres</taxon>
        <taxon>Deferribacterales</taxon>
        <taxon>Geovibrionaceae</taxon>
        <taxon>Geovibrio</taxon>
    </lineage>
</organism>
<evidence type="ECO:0000256" key="6">
    <source>
        <dbReference type="ARBA" id="ARBA00022840"/>
    </source>
</evidence>
<dbReference type="SUPFAM" id="SSF103190">
    <property type="entry name" value="Sensory domain-like"/>
    <property type="match status" value="1"/>
</dbReference>
<dbReference type="EMBL" id="CP035108">
    <property type="protein sequence ID" value="QAR32039.1"/>
    <property type="molecule type" value="Genomic_DNA"/>
</dbReference>
<feature type="domain" description="PAC" evidence="11">
    <location>
        <begin position="688"/>
        <end position="740"/>
    </location>
</feature>
<dbReference type="Pfam" id="PF00989">
    <property type="entry name" value="PAS"/>
    <property type="match status" value="1"/>
</dbReference>
<proteinExistence type="predicted"/>
<dbReference type="SUPFAM" id="SSF55073">
    <property type="entry name" value="Nucleotide cyclase"/>
    <property type="match status" value="1"/>
</dbReference>
<dbReference type="PROSITE" id="PS50887">
    <property type="entry name" value="GGDEF"/>
    <property type="match status" value="1"/>
</dbReference>
<dbReference type="InterPro" id="IPR013655">
    <property type="entry name" value="PAS_fold_3"/>
</dbReference>
<feature type="domain" description="PAS" evidence="10">
    <location>
        <begin position="511"/>
        <end position="556"/>
    </location>
</feature>
<dbReference type="GO" id="GO:0000160">
    <property type="term" value="P:phosphorelay signal transduction system"/>
    <property type="evidence" value="ECO:0007669"/>
    <property type="project" value="UniProtKB-KW"/>
</dbReference>
<dbReference type="InterPro" id="IPR052155">
    <property type="entry name" value="Biofilm_reg_signaling"/>
</dbReference>
<keyword evidence="9" id="KW-0812">Transmembrane</keyword>
<dbReference type="InterPro" id="IPR029151">
    <property type="entry name" value="Sensor-like_sf"/>
</dbReference>
<evidence type="ECO:0000256" key="1">
    <source>
        <dbReference type="ARBA" id="ARBA00004370"/>
    </source>
</evidence>
<dbReference type="InterPro" id="IPR013767">
    <property type="entry name" value="PAS_fold"/>
</dbReference>
<dbReference type="Gene3D" id="3.30.70.270">
    <property type="match status" value="1"/>
</dbReference>
<keyword evidence="2" id="KW-0597">Phosphoprotein</keyword>
<dbReference type="Pfam" id="PF00990">
    <property type="entry name" value="GGDEF"/>
    <property type="match status" value="1"/>
</dbReference>
<evidence type="ECO:0000313" key="14">
    <source>
        <dbReference type="Proteomes" id="UP000287502"/>
    </source>
</evidence>
<keyword evidence="3" id="KW-0808">Transferase</keyword>
<dbReference type="NCBIfam" id="TIGR00254">
    <property type="entry name" value="GGDEF"/>
    <property type="match status" value="1"/>
</dbReference>
<dbReference type="Pfam" id="PF08447">
    <property type="entry name" value="PAS_3"/>
    <property type="match status" value="3"/>
</dbReference>
<evidence type="ECO:0000256" key="3">
    <source>
        <dbReference type="ARBA" id="ARBA00022679"/>
    </source>
</evidence>